<dbReference type="InterPro" id="IPR041588">
    <property type="entry name" value="Integrase_H2C2"/>
</dbReference>
<dbReference type="CDD" id="cd00024">
    <property type="entry name" value="CD_CSD"/>
    <property type="match status" value="1"/>
</dbReference>
<dbReference type="FunFam" id="3.30.70.270:FF:000003">
    <property type="entry name" value="Transposon Ty3-G Gag-Pol polyprotein"/>
    <property type="match status" value="1"/>
</dbReference>
<dbReference type="GO" id="GO:0006508">
    <property type="term" value="P:proteolysis"/>
    <property type="evidence" value="ECO:0007669"/>
    <property type="project" value="UniProtKB-KW"/>
</dbReference>
<dbReference type="PANTHER" id="PTHR37984">
    <property type="entry name" value="PROTEIN CBG26694"/>
    <property type="match status" value="1"/>
</dbReference>
<dbReference type="Gene3D" id="3.30.420.10">
    <property type="entry name" value="Ribonuclease H-like superfamily/Ribonuclease H"/>
    <property type="match status" value="1"/>
</dbReference>
<dbReference type="Gene3D" id="1.10.340.70">
    <property type="match status" value="1"/>
</dbReference>
<dbReference type="Proteomes" id="UP000236291">
    <property type="component" value="Unassembled WGS sequence"/>
</dbReference>
<keyword evidence="6" id="KW-0064">Aspartyl protease</keyword>
<dbReference type="FunFam" id="1.10.340.70:FF:000001">
    <property type="entry name" value="Retrovirus-related Pol polyprotein from transposon gypsy-like Protein"/>
    <property type="match status" value="1"/>
</dbReference>
<evidence type="ECO:0000256" key="15">
    <source>
        <dbReference type="ARBA" id="ARBA00023268"/>
    </source>
</evidence>
<dbReference type="InterPro" id="IPR043502">
    <property type="entry name" value="DNA/RNA_pol_sf"/>
</dbReference>
<dbReference type="CDD" id="cd01647">
    <property type="entry name" value="RT_LTR"/>
    <property type="match status" value="1"/>
</dbReference>
<keyword evidence="12" id="KW-0239">DNA-directed DNA polymerase</keyword>
<evidence type="ECO:0000313" key="19">
    <source>
        <dbReference type="EMBL" id="PNX92470.1"/>
    </source>
</evidence>
<evidence type="ECO:0000256" key="4">
    <source>
        <dbReference type="ARBA" id="ARBA00022722"/>
    </source>
</evidence>
<dbReference type="InterPro" id="IPR000477">
    <property type="entry name" value="RT_dom"/>
</dbReference>
<reference evidence="19 20" key="1">
    <citation type="journal article" date="2014" name="Am. J. Bot.">
        <title>Genome assembly and annotation for red clover (Trifolium pratense; Fabaceae).</title>
        <authorList>
            <person name="Istvanek J."/>
            <person name="Jaros M."/>
            <person name="Krenek A."/>
            <person name="Repkova J."/>
        </authorList>
    </citation>
    <scope>NUCLEOTIDE SEQUENCE [LARGE SCALE GENOMIC DNA]</scope>
    <source>
        <strain evidence="20">cv. Tatra</strain>
        <tissue evidence="19">Young leaves</tissue>
    </source>
</reference>
<keyword evidence="10" id="KW-0229">DNA integration</keyword>
<evidence type="ECO:0000256" key="8">
    <source>
        <dbReference type="ARBA" id="ARBA00022801"/>
    </source>
</evidence>
<dbReference type="Pfam" id="PF24626">
    <property type="entry name" value="SH3_Tf2-1"/>
    <property type="match status" value="1"/>
</dbReference>
<dbReference type="FunFam" id="3.10.10.10:FF:000007">
    <property type="entry name" value="Retrovirus-related Pol polyprotein from transposon 17.6-like Protein"/>
    <property type="match status" value="1"/>
</dbReference>
<dbReference type="InterPro" id="IPR043128">
    <property type="entry name" value="Rev_trsase/Diguanyl_cyclase"/>
</dbReference>
<evidence type="ECO:0000256" key="10">
    <source>
        <dbReference type="ARBA" id="ARBA00022908"/>
    </source>
</evidence>
<dbReference type="GO" id="GO:0004519">
    <property type="term" value="F:endonuclease activity"/>
    <property type="evidence" value="ECO:0007669"/>
    <property type="project" value="UniProtKB-KW"/>
</dbReference>
<evidence type="ECO:0000259" key="17">
    <source>
        <dbReference type="PROSITE" id="PS50878"/>
    </source>
</evidence>
<keyword evidence="14" id="KW-0233">DNA recombination</keyword>
<dbReference type="Pfam" id="PF00665">
    <property type="entry name" value="rve"/>
    <property type="match status" value="1"/>
</dbReference>
<dbReference type="CDD" id="cd09274">
    <property type="entry name" value="RNase_HI_RT_Ty3"/>
    <property type="match status" value="1"/>
</dbReference>
<keyword evidence="15" id="KW-0511">Multifunctional enzyme</keyword>
<protein>
    <submittedName>
        <fullName evidence="19">Ty3/gypsy retrotransposon protein</fullName>
    </submittedName>
</protein>
<dbReference type="GO" id="GO:0015074">
    <property type="term" value="P:DNA integration"/>
    <property type="evidence" value="ECO:0007669"/>
    <property type="project" value="UniProtKB-KW"/>
</dbReference>
<dbReference type="InterPro" id="IPR056924">
    <property type="entry name" value="SH3_Tf2-1"/>
</dbReference>
<evidence type="ECO:0000256" key="14">
    <source>
        <dbReference type="ARBA" id="ARBA00023172"/>
    </source>
</evidence>
<dbReference type="Gene3D" id="3.10.10.10">
    <property type="entry name" value="HIV Type 1 Reverse Transcriptase, subunit A, domain 1"/>
    <property type="match status" value="1"/>
</dbReference>
<dbReference type="SUPFAM" id="SSF56672">
    <property type="entry name" value="DNA/RNA polymerases"/>
    <property type="match status" value="1"/>
</dbReference>
<evidence type="ECO:0000259" key="18">
    <source>
        <dbReference type="PROSITE" id="PS50994"/>
    </source>
</evidence>
<dbReference type="GO" id="GO:0003887">
    <property type="term" value="F:DNA-directed DNA polymerase activity"/>
    <property type="evidence" value="ECO:0007669"/>
    <property type="project" value="UniProtKB-KW"/>
</dbReference>
<dbReference type="FunFam" id="3.30.70.270:FF:000020">
    <property type="entry name" value="Transposon Tf2-6 polyprotein-like Protein"/>
    <property type="match status" value="1"/>
</dbReference>
<dbReference type="Pfam" id="PF17919">
    <property type="entry name" value="RT_RNaseH_2"/>
    <property type="match status" value="1"/>
</dbReference>
<keyword evidence="9" id="KW-0460">Magnesium</keyword>
<dbReference type="SUPFAM" id="SSF54160">
    <property type="entry name" value="Chromo domain-like"/>
    <property type="match status" value="1"/>
</dbReference>
<dbReference type="GO" id="GO:0006310">
    <property type="term" value="P:DNA recombination"/>
    <property type="evidence" value="ECO:0007669"/>
    <property type="project" value="UniProtKB-KW"/>
</dbReference>
<dbReference type="InterPro" id="IPR016197">
    <property type="entry name" value="Chromo-like_dom_sf"/>
</dbReference>
<dbReference type="Pfam" id="PF17921">
    <property type="entry name" value="Integrase_H2C2"/>
    <property type="match status" value="1"/>
</dbReference>
<dbReference type="PANTHER" id="PTHR37984:SF5">
    <property type="entry name" value="PROTEIN NYNRIN-LIKE"/>
    <property type="match status" value="1"/>
</dbReference>
<dbReference type="InterPro" id="IPR050951">
    <property type="entry name" value="Retrovirus_Pol_polyprotein"/>
</dbReference>
<dbReference type="InterPro" id="IPR036397">
    <property type="entry name" value="RNaseH_sf"/>
</dbReference>
<keyword evidence="5" id="KW-0479">Metal-binding</keyword>
<dbReference type="EMBL" id="ASHM01010621">
    <property type="protein sequence ID" value="PNX92470.1"/>
    <property type="molecule type" value="Genomic_DNA"/>
</dbReference>
<evidence type="ECO:0000256" key="16">
    <source>
        <dbReference type="SAM" id="MobiDB-lite"/>
    </source>
</evidence>
<feature type="compositionally biased region" description="Basic residues" evidence="16">
    <location>
        <begin position="838"/>
        <end position="847"/>
    </location>
</feature>
<keyword evidence="7" id="KW-0255">Endonuclease</keyword>
<comment type="caution">
    <text evidence="19">The sequence shown here is derived from an EMBL/GenBank/DDBJ whole genome shotgun (WGS) entry which is preliminary data.</text>
</comment>
<reference evidence="19 20" key="2">
    <citation type="journal article" date="2017" name="Front. Plant Sci.">
        <title>Gene Classification and Mining of Molecular Markers Useful in Red Clover (Trifolium pratense) Breeding.</title>
        <authorList>
            <person name="Istvanek J."/>
            <person name="Dluhosova J."/>
            <person name="Dluhos P."/>
            <person name="Patkova L."/>
            <person name="Nedelnik J."/>
            <person name="Repkova J."/>
        </authorList>
    </citation>
    <scope>NUCLEOTIDE SEQUENCE [LARGE SCALE GENOMIC DNA]</scope>
    <source>
        <strain evidence="20">cv. Tatra</strain>
        <tissue evidence="19">Young leaves</tissue>
    </source>
</reference>
<feature type="domain" description="Integrase catalytic" evidence="18">
    <location>
        <begin position="443"/>
        <end position="607"/>
    </location>
</feature>
<evidence type="ECO:0000256" key="1">
    <source>
        <dbReference type="ARBA" id="ARBA00022670"/>
    </source>
</evidence>
<organism evidence="19 20">
    <name type="scientific">Trifolium pratense</name>
    <name type="common">Red clover</name>
    <dbReference type="NCBI Taxonomy" id="57577"/>
    <lineage>
        <taxon>Eukaryota</taxon>
        <taxon>Viridiplantae</taxon>
        <taxon>Streptophyta</taxon>
        <taxon>Embryophyta</taxon>
        <taxon>Tracheophyta</taxon>
        <taxon>Spermatophyta</taxon>
        <taxon>Magnoliopsida</taxon>
        <taxon>eudicotyledons</taxon>
        <taxon>Gunneridae</taxon>
        <taxon>Pentapetalae</taxon>
        <taxon>rosids</taxon>
        <taxon>fabids</taxon>
        <taxon>Fabales</taxon>
        <taxon>Fabaceae</taxon>
        <taxon>Papilionoideae</taxon>
        <taxon>50 kb inversion clade</taxon>
        <taxon>NPAAA clade</taxon>
        <taxon>Hologalegina</taxon>
        <taxon>IRL clade</taxon>
        <taxon>Trifolieae</taxon>
        <taxon>Trifolium</taxon>
    </lineage>
</organism>
<dbReference type="PROSITE" id="PS50878">
    <property type="entry name" value="RT_POL"/>
    <property type="match status" value="1"/>
</dbReference>
<evidence type="ECO:0000256" key="12">
    <source>
        <dbReference type="ARBA" id="ARBA00022932"/>
    </source>
</evidence>
<keyword evidence="4" id="KW-0540">Nuclease</keyword>
<keyword evidence="1" id="KW-0645">Protease</keyword>
<dbReference type="AlphaFoldDB" id="A0A2K3MNU1"/>
<keyword evidence="3" id="KW-0548">Nucleotidyltransferase</keyword>
<evidence type="ECO:0000256" key="5">
    <source>
        <dbReference type="ARBA" id="ARBA00022723"/>
    </source>
</evidence>
<dbReference type="Pfam" id="PF00078">
    <property type="entry name" value="RVT_1"/>
    <property type="match status" value="1"/>
</dbReference>
<dbReference type="InterPro" id="IPR041577">
    <property type="entry name" value="RT_RNaseH_2"/>
</dbReference>
<feature type="domain" description="Reverse transcriptase" evidence="17">
    <location>
        <begin position="1"/>
        <end position="103"/>
    </location>
</feature>
<feature type="region of interest" description="Disordered" evidence="16">
    <location>
        <begin position="820"/>
        <end position="856"/>
    </location>
</feature>
<evidence type="ECO:0000256" key="11">
    <source>
        <dbReference type="ARBA" id="ARBA00022918"/>
    </source>
</evidence>
<keyword evidence="11" id="KW-0695">RNA-directed DNA polymerase</keyword>
<keyword evidence="2" id="KW-0808">Transferase</keyword>
<dbReference type="Gene3D" id="3.30.70.270">
    <property type="match status" value="2"/>
</dbReference>
<keyword evidence="8" id="KW-0378">Hydrolase</keyword>
<gene>
    <name evidence="19" type="ORF">L195_g015608</name>
</gene>
<accession>A0A2K3MNU1</accession>
<dbReference type="InterPro" id="IPR001584">
    <property type="entry name" value="Integrase_cat-core"/>
</dbReference>
<evidence type="ECO:0000256" key="9">
    <source>
        <dbReference type="ARBA" id="ARBA00022842"/>
    </source>
</evidence>
<name>A0A2K3MNU1_TRIPR</name>
<evidence type="ECO:0000313" key="20">
    <source>
        <dbReference type="Proteomes" id="UP000236291"/>
    </source>
</evidence>
<sequence>MPEDTHKTAFRTHDGHYEYCVMPFGLCNAPATFQATMNDIFRPMLRKTVIVFFDDILVFSTSWDQHLEHLKQVFTILSEQQFHLKASKCSFGQSKVSYLGHIVEGGTVAPDPLKIQAVDDWPTPKSVKGLRGFLGLSGFYRKFVRNYASIAHPLTELLKKDAFKWSSDAQTTFDALKSALVNAPVLALPDFSVPFVVQTDASSQAMGAVLLQGDHPIAYFSKLFCPRMTRASTYLRELHAITSAVKRWRQYLLGQFFIIQTDHRSLKELLTQVIQTPEQQFYLSKLLGYHYDIQYKPGKSNTVADALSRAFEGVDATLHILSLPQFLFLDELRQDLSNDPAYIELRAKIESTPHQFPEFTLRDALILRHNKIWVSPTSRFKRLLMKEFHETPVGGHGGIVKTLKRLSENFYWANMRTDVKEFINCCVVCQQTKYSTAKPGGLLQPLPIPSNIWEDISLDFVTGLPLSHGYTVILVVVDRFSKAVHLGALPTQFTAYRVAELFVNLVCKLHGLPKSIVSDRDPIFISRFWADLFRFSGTLLRMSSSYHPQTDGQTEVTNRTIEQYLRSFVHARPSQWFRFLPWAEFHYNTSFHSAAGMTPYQVIYGKIPPTIPSYIEGSSSVNACDDMLNSREEILALLRRNLAKAQARMKANADSHRREVSFEVGSWVYVKLQPYRQISVTGEKYSKLSKRFYGPFVVLERIGEVAYKLELPSHSKIHNVFHCSVLKQHQGPDPSEIDPLPFDSVDNHPLVEPLAIINSKTVTSAGVSKRQVLVQWTGLSPDDTSWEDWDNLSSVYNLEDKVGLDGEGIVTYNPLITREKSTSTESNKIDEAGPVNTKPKRITKPPVKHKDYVRYK</sequence>
<evidence type="ECO:0000256" key="7">
    <source>
        <dbReference type="ARBA" id="ARBA00022759"/>
    </source>
</evidence>
<keyword evidence="13" id="KW-0238">DNA-binding</keyword>
<evidence type="ECO:0000256" key="3">
    <source>
        <dbReference type="ARBA" id="ARBA00022695"/>
    </source>
</evidence>
<dbReference type="GO" id="GO:0004190">
    <property type="term" value="F:aspartic-type endopeptidase activity"/>
    <property type="evidence" value="ECO:0007669"/>
    <property type="project" value="UniProtKB-KW"/>
</dbReference>
<feature type="compositionally biased region" description="Basic and acidic residues" evidence="16">
    <location>
        <begin position="820"/>
        <end position="831"/>
    </location>
</feature>
<evidence type="ECO:0000256" key="13">
    <source>
        <dbReference type="ARBA" id="ARBA00023125"/>
    </source>
</evidence>
<dbReference type="GO" id="GO:0003677">
    <property type="term" value="F:DNA binding"/>
    <property type="evidence" value="ECO:0007669"/>
    <property type="project" value="UniProtKB-KW"/>
</dbReference>
<dbReference type="SUPFAM" id="SSF53098">
    <property type="entry name" value="Ribonuclease H-like"/>
    <property type="match status" value="1"/>
</dbReference>
<dbReference type="InterPro" id="IPR012337">
    <property type="entry name" value="RNaseH-like_sf"/>
</dbReference>
<dbReference type="PROSITE" id="PS50994">
    <property type="entry name" value="INTEGRASE"/>
    <property type="match status" value="1"/>
</dbReference>
<evidence type="ECO:0000256" key="2">
    <source>
        <dbReference type="ARBA" id="ARBA00022679"/>
    </source>
</evidence>
<proteinExistence type="predicted"/>
<evidence type="ECO:0000256" key="6">
    <source>
        <dbReference type="ARBA" id="ARBA00022750"/>
    </source>
</evidence>
<dbReference type="GO" id="GO:0003964">
    <property type="term" value="F:RNA-directed DNA polymerase activity"/>
    <property type="evidence" value="ECO:0007669"/>
    <property type="project" value="UniProtKB-KW"/>
</dbReference>
<dbReference type="GO" id="GO:0046872">
    <property type="term" value="F:metal ion binding"/>
    <property type="evidence" value="ECO:0007669"/>
    <property type="project" value="UniProtKB-KW"/>
</dbReference>